<dbReference type="EMBL" id="QPKB01000008">
    <property type="protein sequence ID" value="RWR90820.1"/>
    <property type="molecule type" value="Genomic_DNA"/>
</dbReference>
<protein>
    <submittedName>
        <fullName evidence="2">Putative F-box/LRR-repeat protein</fullName>
    </submittedName>
</protein>
<dbReference type="InterPro" id="IPR006566">
    <property type="entry name" value="FBD"/>
</dbReference>
<reference evidence="2 3" key="1">
    <citation type="journal article" date="2019" name="Nat. Plants">
        <title>Stout camphor tree genome fills gaps in understanding of flowering plant genome evolution.</title>
        <authorList>
            <person name="Chaw S.M."/>
            <person name="Liu Y.C."/>
            <person name="Wu Y.W."/>
            <person name="Wang H.Y."/>
            <person name="Lin C.I."/>
            <person name="Wu C.S."/>
            <person name="Ke H.M."/>
            <person name="Chang L.Y."/>
            <person name="Hsu C.Y."/>
            <person name="Yang H.T."/>
            <person name="Sudianto E."/>
            <person name="Hsu M.H."/>
            <person name="Wu K.P."/>
            <person name="Wang L.N."/>
            <person name="Leebens-Mack J.H."/>
            <person name="Tsai I.J."/>
        </authorList>
    </citation>
    <scope>NUCLEOTIDE SEQUENCE [LARGE SCALE GENOMIC DNA]</scope>
    <source>
        <strain evidence="3">cv. Chaw 1501</strain>
        <tissue evidence="2">Young leaves</tissue>
    </source>
</reference>
<keyword evidence="3" id="KW-1185">Reference proteome</keyword>
<dbReference type="Proteomes" id="UP000283530">
    <property type="component" value="Unassembled WGS sequence"/>
</dbReference>
<evidence type="ECO:0000259" key="1">
    <source>
        <dbReference type="SMART" id="SM00579"/>
    </source>
</evidence>
<evidence type="ECO:0000313" key="2">
    <source>
        <dbReference type="EMBL" id="RWR90820.1"/>
    </source>
</evidence>
<name>A0A443PJ72_9MAGN</name>
<evidence type="ECO:0000313" key="3">
    <source>
        <dbReference type="Proteomes" id="UP000283530"/>
    </source>
</evidence>
<dbReference type="SMART" id="SM00579">
    <property type="entry name" value="FBD"/>
    <property type="match status" value="1"/>
</dbReference>
<accession>A0A443PJ72</accession>
<comment type="caution">
    <text evidence="2">The sequence shown here is derived from an EMBL/GenBank/DDBJ whole genome shotgun (WGS) entry which is preliminary data.</text>
</comment>
<dbReference type="Pfam" id="PF08387">
    <property type="entry name" value="FBD"/>
    <property type="match status" value="1"/>
</dbReference>
<dbReference type="OrthoDB" id="673865at2759"/>
<organism evidence="2 3">
    <name type="scientific">Cinnamomum micranthum f. kanehirae</name>
    <dbReference type="NCBI Taxonomy" id="337451"/>
    <lineage>
        <taxon>Eukaryota</taxon>
        <taxon>Viridiplantae</taxon>
        <taxon>Streptophyta</taxon>
        <taxon>Embryophyta</taxon>
        <taxon>Tracheophyta</taxon>
        <taxon>Spermatophyta</taxon>
        <taxon>Magnoliopsida</taxon>
        <taxon>Magnoliidae</taxon>
        <taxon>Laurales</taxon>
        <taxon>Lauraceae</taxon>
        <taxon>Cinnamomum</taxon>
    </lineage>
</organism>
<dbReference type="AlphaFoldDB" id="A0A443PJ72"/>
<sequence>MYIVSTFMTRDNLPCFISFSQNCPLLEELYIDHLDSQDEDEDVPLYEEEYEMMKNQLADFKFCHLKTVKIEYFTGIEYEMWWMKFLLEKAVVLESLILIYPTKYKEGTLEYMEKLLWFYEQLLSMERASSRAKVIVSSCSDDCNGLSPLLAV</sequence>
<feature type="domain" description="FBD" evidence="1">
    <location>
        <begin position="58"/>
        <end position="137"/>
    </location>
</feature>
<proteinExistence type="predicted"/>
<gene>
    <name evidence="2" type="ORF">CKAN_01993900</name>
</gene>